<feature type="compositionally biased region" description="Basic and acidic residues" evidence="9">
    <location>
        <begin position="143"/>
        <end position="159"/>
    </location>
</feature>
<feature type="compositionally biased region" description="Basic and acidic residues" evidence="9">
    <location>
        <begin position="39"/>
        <end position="50"/>
    </location>
</feature>
<evidence type="ECO:0000256" key="3">
    <source>
        <dbReference type="ARBA" id="ARBA00022792"/>
    </source>
</evidence>
<evidence type="ECO:0000256" key="1">
    <source>
        <dbReference type="ARBA" id="ARBA00010877"/>
    </source>
</evidence>
<name>A0ABM3M0K7_BICAN</name>
<comment type="similarity">
    <text evidence="1 7">Belongs to the MICOS complex subunit Mic60 family.</text>
</comment>
<reference evidence="11" key="1">
    <citation type="submission" date="2025-08" db="UniProtKB">
        <authorList>
            <consortium name="RefSeq"/>
        </authorList>
    </citation>
    <scope>IDENTIFICATION</scope>
</reference>
<dbReference type="InterPro" id="IPR019133">
    <property type="entry name" value="MIC60"/>
</dbReference>
<dbReference type="Pfam" id="PF09731">
    <property type="entry name" value="Mitofilin"/>
    <property type="match status" value="2"/>
</dbReference>
<evidence type="ECO:0000313" key="10">
    <source>
        <dbReference type="Proteomes" id="UP001652582"/>
    </source>
</evidence>
<comment type="function">
    <text evidence="7">Component of the MICOS complex, a large protein complex of the mitochondrial inner membrane that plays crucial roles in the maintenance of crista junctions, inner membrane architecture, and formation of contact sites to the outer membrane.</text>
</comment>
<keyword evidence="10" id="KW-1185">Reference proteome</keyword>
<keyword evidence="6" id="KW-0472">Membrane</keyword>
<evidence type="ECO:0000256" key="5">
    <source>
        <dbReference type="ARBA" id="ARBA00023128"/>
    </source>
</evidence>
<gene>
    <name evidence="11" type="primary">LOC112052418</name>
</gene>
<feature type="compositionally biased region" description="Pro residues" evidence="9">
    <location>
        <begin position="52"/>
        <end position="62"/>
    </location>
</feature>
<keyword evidence="2 7" id="KW-0812">Transmembrane</keyword>
<keyword evidence="4" id="KW-1133">Transmembrane helix</keyword>
<dbReference type="Proteomes" id="UP001652582">
    <property type="component" value="Chromosome 24"/>
</dbReference>
<feature type="coiled-coil region" evidence="8">
    <location>
        <begin position="233"/>
        <end position="263"/>
    </location>
</feature>
<dbReference type="GeneID" id="112052418"/>
<evidence type="ECO:0000256" key="4">
    <source>
        <dbReference type="ARBA" id="ARBA00022989"/>
    </source>
</evidence>
<dbReference type="RefSeq" id="XP_052744861.1">
    <property type="nucleotide sequence ID" value="XM_052888901.1"/>
</dbReference>
<keyword evidence="5 7" id="KW-0496">Mitochondrion</keyword>
<comment type="subunit">
    <text evidence="7">Component of the mitochondrial contact site and cristae organizing system (MICOS) complex.</text>
</comment>
<evidence type="ECO:0000256" key="8">
    <source>
        <dbReference type="SAM" id="Coils"/>
    </source>
</evidence>
<feature type="region of interest" description="Disordered" evidence="9">
    <location>
        <begin position="28"/>
        <end position="65"/>
    </location>
</feature>
<proteinExistence type="inferred from homology"/>
<organism evidence="10 11">
    <name type="scientific">Bicyclus anynana</name>
    <name type="common">Squinting bush brown butterfly</name>
    <dbReference type="NCBI Taxonomy" id="110368"/>
    <lineage>
        <taxon>Eukaryota</taxon>
        <taxon>Metazoa</taxon>
        <taxon>Ecdysozoa</taxon>
        <taxon>Arthropoda</taxon>
        <taxon>Hexapoda</taxon>
        <taxon>Insecta</taxon>
        <taxon>Pterygota</taxon>
        <taxon>Neoptera</taxon>
        <taxon>Endopterygota</taxon>
        <taxon>Lepidoptera</taxon>
        <taxon>Glossata</taxon>
        <taxon>Ditrysia</taxon>
        <taxon>Papilionoidea</taxon>
        <taxon>Nymphalidae</taxon>
        <taxon>Satyrinae</taxon>
        <taxon>Satyrini</taxon>
        <taxon>Mycalesina</taxon>
        <taxon>Bicyclus</taxon>
    </lineage>
</organism>
<keyword evidence="8" id="KW-0175">Coiled coil</keyword>
<accession>A0ABM3M0K7</accession>
<comment type="subcellular location">
    <subcellularLocation>
        <location evidence="7">Mitochondrion inner membrane</location>
        <topology evidence="7">Single-pass membrane protein</topology>
    </subcellularLocation>
</comment>
<evidence type="ECO:0000256" key="6">
    <source>
        <dbReference type="ARBA" id="ARBA00023136"/>
    </source>
</evidence>
<evidence type="ECO:0000313" key="11">
    <source>
        <dbReference type="RefSeq" id="XP_052744861.1"/>
    </source>
</evidence>
<evidence type="ECO:0000256" key="2">
    <source>
        <dbReference type="ARBA" id="ARBA00022692"/>
    </source>
</evidence>
<dbReference type="PANTHER" id="PTHR15415">
    <property type="entry name" value="MITOFILIN"/>
    <property type="match status" value="1"/>
</dbReference>
<keyword evidence="3 7" id="KW-0999">Mitochondrion inner membrane</keyword>
<feature type="region of interest" description="Disordered" evidence="9">
    <location>
        <begin position="143"/>
        <end position="173"/>
    </location>
</feature>
<evidence type="ECO:0000256" key="9">
    <source>
        <dbReference type="SAM" id="MobiDB-lite"/>
    </source>
</evidence>
<dbReference type="PANTHER" id="PTHR15415:SF7">
    <property type="entry name" value="MICOS COMPLEX SUBUNIT MIC60"/>
    <property type="match status" value="1"/>
</dbReference>
<evidence type="ECO:0000256" key="7">
    <source>
        <dbReference type="RuleBase" id="RU363000"/>
    </source>
</evidence>
<sequence length="734" mass="84112">MWSALPAFQFFPSPSICLSSNQENRHRLSQVQSASVPRYEGRRYETKVRDTCPPPPPPPPPAPKDDSTFWGAMAVLFTAAGFAVIAKGSPEIRDWLTIYAPWFDDLIAVIFEENYTHKELAQRYWEQIKSCAKIVMKDETCPPEGAKPEKVPAKDEIEAGKAASEPEEADESCVKPPPVVVRKTICEILERLKERKTEALSNYYTAHHACLLYNKIVPETMKDFSIKSLKALHGQLEERVNLVNEAIKNAEEATADIEELERYIECGVQGPKDEVENIKVLMNDFLLQIKAANIQFIWEYDTSKALDAQWLKVECTLYKYIDENRAMFPEIDYEQFKLQLRGDPDLLLHHAGRYVRQLTAELSDAVEGMKERANRAYEMLPQGDKERKDRDYMLQSLLKQKRAEMDKEFQNRYAAQRQENDKTAQDALKKQLERHQATLEKRLIEKENEVRKRTHFRGPGFEYRPLFQNSRTIVYYIVINYLRTCLAGHYPSVKMKLNKLVNERVAYEKHQFAIQLKEMAAKLALVQDKLNTRLKIERETRRSQDLWVAGASLLAATKKGDPYVNVEKELKAIERASGDGDELVTMVLQAIPQSVRERGLVPESVLMTNYHRMEDVALKVALVEQDGASFPIYMMSWLQSAFLFMKLSGIPQTEIDSSTKDAIPELDTFDLLQRARFWVERGNLARAIRYVSSLEGASRAASMTWHDAARAHVETRQAAEAILAHAAALGLQYI</sequence>
<protein>
    <recommendedName>
        <fullName evidence="7">MICOS complex subunit MIC60</fullName>
    </recommendedName>
    <alternativeName>
        <fullName evidence="7">Mitofilin</fullName>
    </alternativeName>
</protein>